<evidence type="ECO:0000313" key="2">
    <source>
        <dbReference type="EMBL" id="CAB4167483.1"/>
    </source>
</evidence>
<dbReference type="EMBL" id="LR796451">
    <property type="protein sequence ID" value="CAB4145386.1"/>
    <property type="molecule type" value="Genomic_DNA"/>
</dbReference>
<dbReference type="EMBL" id="LR796995">
    <property type="protein sequence ID" value="CAB4180049.1"/>
    <property type="molecule type" value="Genomic_DNA"/>
</dbReference>
<reference evidence="2" key="1">
    <citation type="submission" date="2020-04" db="EMBL/GenBank/DDBJ databases">
        <authorList>
            <person name="Chiriac C."/>
            <person name="Salcher M."/>
            <person name="Ghai R."/>
            <person name="Kavagutti S V."/>
        </authorList>
    </citation>
    <scope>NUCLEOTIDE SEQUENCE</scope>
</reference>
<evidence type="ECO:0000313" key="1">
    <source>
        <dbReference type="EMBL" id="CAB4145386.1"/>
    </source>
</evidence>
<organism evidence="2">
    <name type="scientific">uncultured Caudovirales phage</name>
    <dbReference type="NCBI Taxonomy" id="2100421"/>
    <lineage>
        <taxon>Viruses</taxon>
        <taxon>Duplodnaviria</taxon>
        <taxon>Heunggongvirae</taxon>
        <taxon>Uroviricota</taxon>
        <taxon>Caudoviricetes</taxon>
        <taxon>Peduoviridae</taxon>
        <taxon>Maltschvirus</taxon>
        <taxon>Maltschvirus maltsch</taxon>
    </lineage>
</organism>
<proteinExistence type="predicted"/>
<evidence type="ECO:0000313" key="3">
    <source>
        <dbReference type="EMBL" id="CAB4180049.1"/>
    </source>
</evidence>
<gene>
    <name evidence="3" type="ORF">UFOVP1047_5</name>
    <name evidence="1" type="ORF">UFOVP487_4</name>
    <name evidence="2" type="ORF">UFOVP869_19</name>
</gene>
<sequence>MSKQLKALAASYSRTVIAAVLAVYMTGNTSPTDLGKAAIAALLPPLMRWANPKDQSFGRSA</sequence>
<name>A0A6J5P7H1_9CAUD</name>
<dbReference type="EMBL" id="LR796803">
    <property type="protein sequence ID" value="CAB4167483.1"/>
    <property type="molecule type" value="Genomic_DNA"/>
</dbReference>
<protein>
    <submittedName>
        <fullName evidence="2">Uncharacterized protein</fullName>
    </submittedName>
</protein>
<accession>A0A6J5P7H1</accession>